<keyword evidence="2" id="KW-0812">Transmembrane</keyword>
<feature type="compositionally biased region" description="Basic and acidic residues" evidence="1">
    <location>
        <begin position="99"/>
        <end position="110"/>
    </location>
</feature>
<evidence type="ECO:0000313" key="3">
    <source>
        <dbReference type="EMBL" id="TDZ41365.1"/>
    </source>
</evidence>
<dbReference type="AlphaFoldDB" id="A0A4V3HU48"/>
<feature type="compositionally biased region" description="Low complexity" evidence="1">
    <location>
        <begin position="200"/>
        <end position="209"/>
    </location>
</feature>
<feature type="compositionally biased region" description="Polar residues" evidence="1">
    <location>
        <begin position="132"/>
        <end position="147"/>
    </location>
</feature>
<feature type="region of interest" description="Disordered" evidence="1">
    <location>
        <begin position="67"/>
        <end position="177"/>
    </location>
</feature>
<dbReference type="STRING" id="5466.A0A4V3HU48"/>
<feature type="region of interest" description="Disordered" evidence="1">
    <location>
        <begin position="682"/>
        <end position="707"/>
    </location>
</feature>
<comment type="caution">
    <text evidence="3">The sequence shown here is derived from an EMBL/GenBank/DDBJ whole genome shotgun (WGS) entry which is preliminary data.</text>
</comment>
<evidence type="ECO:0000313" key="4">
    <source>
        <dbReference type="Proteomes" id="UP000295703"/>
    </source>
</evidence>
<evidence type="ECO:0000256" key="1">
    <source>
        <dbReference type="SAM" id="MobiDB-lite"/>
    </source>
</evidence>
<accession>A0A4V3HU48</accession>
<evidence type="ECO:0000256" key="2">
    <source>
        <dbReference type="SAM" id="Phobius"/>
    </source>
</evidence>
<keyword evidence="2" id="KW-1133">Transmembrane helix</keyword>
<dbReference type="EMBL" id="RYZW01000138">
    <property type="protein sequence ID" value="TDZ41365.1"/>
    <property type="molecule type" value="Genomic_DNA"/>
</dbReference>
<evidence type="ECO:0008006" key="5">
    <source>
        <dbReference type="Google" id="ProtNLM"/>
    </source>
</evidence>
<feature type="compositionally biased region" description="Acidic residues" evidence="1">
    <location>
        <begin position="236"/>
        <end position="246"/>
    </location>
</feature>
<feature type="compositionally biased region" description="Low complexity" evidence="1">
    <location>
        <begin position="327"/>
        <end position="337"/>
    </location>
</feature>
<proteinExistence type="predicted"/>
<name>A0A4V3HU48_COLTR</name>
<protein>
    <recommendedName>
        <fullName evidence="5">Adhesin domain-containing protein</fullName>
    </recommendedName>
</protein>
<feature type="compositionally biased region" description="Pro residues" evidence="1">
    <location>
        <begin position="189"/>
        <end position="199"/>
    </location>
</feature>
<gene>
    <name evidence="3" type="ORF">CTRI78_v009711</name>
</gene>
<feature type="compositionally biased region" description="Polar residues" evidence="1">
    <location>
        <begin position="294"/>
        <end position="305"/>
    </location>
</feature>
<feature type="region of interest" description="Disordered" evidence="1">
    <location>
        <begin position="189"/>
        <end position="252"/>
    </location>
</feature>
<keyword evidence="2" id="KW-0472">Membrane</keyword>
<keyword evidence="4" id="KW-1185">Reference proteome</keyword>
<sequence length="833" mass="90003">MPAPYSDNLYSADDSDVDVDVDIADDDLAAHLSPTDGYFHSTSLSAGDLYPPQQQHQQQVYDFPRDNVTDATLPTSAGVPHVPNVLVQDPSLQKGASSSKDREAREETRLNTDVPLHQSTSAIDDFLDGASTADSEATPSHTTYTSHPRSPSSYTPYAPSTDAPLRTPQTHPRRSLYSSTASLFRIPREAPPAYTPSPTSPLSSSPTGSRNYHTFSSIMGAPEEERRLLGRGPESMGDEPYDDDDDDGHRRPLPWRERALRKVPLASRRTVKMVLLVILVFVTFTGFLSALTSTVVSSPDKTPSKQPAKGYDPVTGLPIHTGPEAPSQPSDPSKPSQPGVPGHPTEPLPWNPQSMCAKNEHRFSTRVFNIAFEADKTLSVVQGVEADEPGRGYQPHVQGSFVVRRQLSNAPGPTIELEVVANDPALDVTVEWDSDAQHLDIKTPQRIEWNQSLRPCITVRATVWVPEDAHLRSIYLAALSMDVAVVDDLAITIQEELSVETTSGDVQFPPKLVGSYKLDSRNIVIHTVSGDIRGNWPLYDSLKLGSNSGDIAGEVEPQAVLDSRPLPAVLEVSSVSGDISIKEPIERAYQSAKPDTVIYPRDYITIIDTKSGTVRAWVAFSTAASITTVSGDITATILPVYNVSLMQGVPEPDLRTTTKSGNVAVSVLEPLWVEIGRTLSRDGKSPTANPNVPVDIPTNPVPVPQPRIPSIPTVPFIPIGSRDPYRSLPGRLGDLLGKRDATVAALDAPPMRHLKSSHSTISGQVKVRYPGSWEGTINAETISGKISVEGKGVRIESRTQWPKSVKASKGQASACHADIGSTSGDISVLVGEK</sequence>
<feature type="compositionally biased region" description="Low complexity" evidence="1">
    <location>
        <begin position="148"/>
        <end position="161"/>
    </location>
</feature>
<dbReference type="Proteomes" id="UP000295703">
    <property type="component" value="Unassembled WGS sequence"/>
</dbReference>
<organism evidence="3 4">
    <name type="scientific">Colletotrichum trifolii</name>
    <dbReference type="NCBI Taxonomy" id="5466"/>
    <lineage>
        <taxon>Eukaryota</taxon>
        <taxon>Fungi</taxon>
        <taxon>Dikarya</taxon>
        <taxon>Ascomycota</taxon>
        <taxon>Pezizomycotina</taxon>
        <taxon>Sordariomycetes</taxon>
        <taxon>Hypocreomycetidae</taxon>
        <taxon>Glomerellales</taxon>
        <taxon>Glomerellaceae</taxon>
        <taxon>Colletotrichum</taxon>
        <taxon>Colletotrichum orbiculare species complex</taxon>
    </lineage>
</organism>
<feature type="region of interest" description="Disordered" evidence="1">
    <location>
        <begin position="294"/>
        <end position="355"/>
    </location>
</feature>
<feature type="transmembrane region" description="Helical" evidence="2">
    <location>
        <begin position="274"/>
        <end position="296"/>
    </location>
</feature>
<reference evidence="3 4" key="1">
    <citation type="submission" date="2018-12" db="EMBL/GenBank/DDBJ databases">
        <title>Genome sequence and assembly of Colletotrichum trifolii.</title>
        <authorList>
            <person name="Gan P."/>
            <person name="Shirasu K."/>
        </authorList>
    </citation>
    <scope>NUCLEOTIDE SEQUENCE [LARGE SCALE GENOMIC DNA]</scope>
    <source>
        <strain evidence="3 4">543-2</strain>
    </source>
</reference>